<gene>
    <name evidence="1" type="ORF">LK996_05000</name>
</gene>
<accession>A0ABS8JFP6</accession>
<name>A0ABS8JFP6_9GAMM</name>
<dbReference type="SUPFAM" id="SSF53756">
    <property type="entry name" value="UDP-Glycosyltransferase/glycogen phosphorylase"/>
    <property type="match status" value="1"/>
</dbReference>
<comment type="caution">
    <text evidence="1">The sequence shown here is derived from an EMBL/GenBank/DDBJ whole genome shotgun (WGS) entry which is preliminary data.</text>
</comment>
<keyword evidence="2" id="KW-1185">Reference proteome</keyword>
<dbReference type="Proteomes" id="UP001165293">
    <property type="component" value="Unassembled WGS sequence"/>
</dbReference>
<dbReference type="PANTHER" id="PTHR46656:SF3">
    <property type="entry name" value="PUTATIVE-RELATED"/>
    <property type="match status" value="1"/>
</dbReference>
<evidence type="ECO:0000313" key="1">
    <source>
        <dbReference type="EMBL" id="MCC8362429.1"/>
    </source>
</evidence>
<dbReference type="EMBL" id="JAJGAK010000001">
    <property type="protein sequence ID" value="MCC8362429.1"/>
    <property type="molecule type" value="Genomic_DNA"/>
</dbReference>
<reference evidence="1" key="1">
    <citation type="submission" date="2021-10" db="EMBL/GenBank/DDBJ databases">
        <authorList>
            <person name="Lyu M."/>
            <person name="Wang X."/>
            <person name="Meng X."/>
            <person name="Xu K."/>
        </authorList>
    </citation>
    <scope>NUCLEOTIDE SEQUENCE</scope>
    <source>
        <strain evidence="1">A6</strain>
    </source>
</reference>
<evidence type="ECO:0008006" key="3">
    <source>
        <dbReference type="Google" id="ProtNLM"/>
    </source>
</evidence>
<organism evidence="1 2">
    <name type="scientific">Noviluteimonas lactosilytica</name>
    <dbReference type="NCBI Taxonomy" id="2888523"/>
    <lineage>
        <taxon>Bacteria</taxon>
        <taxon>Pseudomonadati</taxon>
        <taxon>Pseudomonadota</taxon>
        <taxon>Gammaproteobacteria</taxon>
        <taxon>Lysobacterales</taxon>
        <taxon>Lysobacteraceae</taxon>
        <taxon>Noviluteimonas</taxon>
    </lineage>
</organism>
<evidence type="ECO:0000313" key="2">
    <source>
        <dbReference type="Proteomes" id="UP001165293"/>
    </source>
</evidence>
<protein>
    <recommendedName>
        <fullName evidence="3">Glycosyltransferase</fullName>
    </recommendedName>
</protein>
<dbReference type="RefSeq" id="WP_230526032.1">
    <property type="nucleotide sequence ID" value="NZ_JAJGAK010000001.1"/>
</dbReference>
<proteinExistence type="predicted"/>
<dbReference type="Gene3D" id="3.40.50.2000">
    <property type="entry name" value="Glycogen Phosphorylase B"/>
    <property type="match status" value="1"/>
</dbReference>
<dbReference type="PANTHER" id="PTHR46656">
    <property type="entry name" value="PUTATIVE-RELATED"/>
    <property type="match status" value="1"/>
</dbReference>
<sequence length="363" mass="40240">MKVRFCSPIQSHMGYAELGRIVINQLVQAGHEVAVVELPIQASNADFGPLAAQARGLFEQHVAPEVNIVNMIPPLFEQFRLPGVRNIGFTVFEADRLPTAWVGMCNAMDAIWTPSAWARAMFIASGVTVPVYVVGPDADAGKYDADRKGPAADRFRLLSVFQWSERKNPTGLIRAFCAAFDGDPDATLLLKAHRFSDATQNTKFMHDAVQSVLRQMRPARALPRIELATGFLSDRQMRELYASAHGVVGLAHAEGWGLPAWQATLAGTPVVHTGWSAPMEFLHPQGVVRSNLAPVFGMEDFVDFYDIDMHWADPHLDHAVELLRSLRASWPRWRANAEAHREDIARRYSLEARIVQLSVALAA</sequence>